<dbReference type="SUPFAM" id="SSF53098">
    <property type="entry name" value="Ribonuclease H-like"/>
    <property type="match status" value="1"/>
</dbReference>
<dbReference type="PANTHER" id="PTHR47611">
    <property type="entry name" value="HAT DIMERISATION DOMAIN, C-TERMINAL"/>
    <property type="match status" value="1"/>
</dbReference>
<gene>
    <name evidence="2" type="ORF">CPELLU_LOCUS2914</name>
</gene>
<protein>
    <submittedName>
        <fullName evidence="2">12761_t:CDS:1</fullName>
    </submittedName>
</protein>
<accession>A0A9N8ZYD0</accession>
<dbReference type="AlphaFoldDB" id="A0A9N8ZYD0"/>
<evidence type="ECO:0000259" key="1">
    <source>
        <dbReference type="Pfam" id="PF05699"/>
    </source>
</evidence>
<organism evidence="2 3">
    <name type="scientific">Cetraspora pellucida</name>
    <dbReference type="NCBI Taxonomy" id="1433469"/>
    <lineage>
        <taxon>Eukaryota</taxon>
        <taxon>Fungi</taxon>
        <taxon>Fungi incertae sedis</taxon>
        <taxon>Mucoromycota</taxon>
        <taxon>Glomeromycotina</taxon>
        <taxon>Glomeromycetes</taxon>
        <taxon>Diversisporales</taxon>
        <taxon>Gigasporaceae</taxon>
        <taxon>Cetraspora</taxon>
    </lineage>
</organism>
<dbReference type="GO" id="GO:0046983">
    <property type="term" value="F:protein dimerization activity"/>
    <property type="evidence" value="ECO:0007669"/>
    <property type="project" value="InterPro"/>
</dbReference>
<dbReference type="InterPro" id="IPR008906">
    <property type="entry name" value="HATC_C_dom"/>
</dbReference>
<sequence length="93" mass="10691">MSKATEIMQNLFFEDIFEVQGQEDTPLDEFPILSLLAHKYLCIPATSVPCERLFSDAGNLITPQHTRLSSKTIGKILFFKRNAEHLSRFKNYV</sequence>
<evidence type="ECO:0000313" key="3">
    <source>
        <dbReference type="Proteomes" id="UP000789759"/>
    </source>
</evidence>
<dbReference type="InterPro" id="IPR012337">
    <property type="entry name" value="RNaseH-like_sf"/>
</dbReference>
<evidence type="ECO:0000313" key="2">
    <source>
        <dbReference type="EMBL" id="CAG8510961.1"/>
    </source>
</evidence>
<dbReference type="Pfam" id="PF05699">
    <property type="entry name" value="Dimer_Tnp_hAT"/>
    <property type="match status" value="1"/>
</dbReference>
<feature type="domain" description="HAT C-terminal dimerisation" evidence="1">
    <location>
        <begin position="28"/>
        <end position="82"/>
    </location>
</feature>
<comment type="caution">
    <text evidence="2">The sequence shown here is derived from an EMBL/GenBank/DDBJ whole genome shotgun (WGS) entry which is preliminary data.</text>
</comment>
<reference evidence="2" key="1">
    <citation type="submission" date="2021-06" db="EMBL/GenBank/DDBJ databases">
        <authorList>
            <person name="Kallberg Y."/>
            <person name="Tangrot J."/>
            <person name="Rosling A."/>
        </authorList>
    </citation>
    <scope>NUCLEOTIDE SEQUENCE</scope>
    <source>
        <strain evidence="2">FL966</strain>
    </source>
</reference>
<dbReference type="OrthoDB" id="2409584at2759"/>
<dbReference type="PANTHER" id="PTHR47611:SF3">
    <property type="entry name" value="HAT C-TERMINAL DIMERISATION DOMAIN-CONTAINING PROTEIN"/>
    <property type="match status" value="1"/>
</dbReference>
<keyword evidence="3" id="KW-1185">Reference proteome</keyword>
<dbReference type="Proteomes" id="UP000789759">
    <property type="component" value="Unassembled WGS sequence"/>
</dbReference>
<proteinExistence type="predicted"/>
<name>A0A9N8ZYD0_9GLOM</name>
<dbReference type="EMBL" id="CAJVQA010001335">
    <property type="protein sequence ID" value="CAG8510961.1"/>
    <property type="molecule type" value="Genomic_DNA"/>
</dbReference>